<dbReference type="RefSeq" id="XP_009843869.1">
    <property type="nucleotide sequence ID" value="XM_009845567.1"/>
</dbReference>
<dbReference type="EMBL" id="KI913208">
    <property type="protein sequence ID" value="ETV66640.1"/>
    <property type="molecule type" value="Genomic_DNA"/>
</dbReference>
<feature type="chain" id="PRO_5007734965" evidence="1">
    <location>
        <begin position="18"/>
        <end position="59"/>
    </location>
</feature>
<name>W4FIJ3_APHAT</name>
<organism evidence="2">
    <name type="scientific">Aphanomyces astaci</name>
    <name type="common">Crayfish plague agent</name>
    <dbReference type="NCBI Taxonomy" id="112090"/>
    <lineage>
        <taxon>Eukaryota</taxon>
        <taxon>Sar</taxon>
        <taxon>Stramenopiles</taxon>
        <taxon>Oomycota</taxon>
        <taxon>Saprolegniomycetes</taxon>
        <taxon>Saprolegniales</taxon>
        <taxon>Verrucalvaceae</taxon>
        <taxon>Aphanomyces</taxon>
    </lineage>
</organism>
<protein>
    <submittedName>
        <fullName evidence="2">Uncharacterized protein</fullName>
    </submittedName>
</protein>
<proteinExistence type="predicted"/>
<accession>W4FIJ3</accession>
<keyword evidence="1" id="KW-0732">Signal</keyword>
<dbReference type="EMBL" id="KI913208">
    <property type="protein sequence ID" value="ETV66641.1"/>
    <property type="molecule type" value="Genomic_DNA"/>
</dbReference>
<dbReference type="RefSeq" id="XP_009843868.1">
    <property type="nucleotide sequence ID" value="XM_009845566.1"/>
</dbReference>
<dbReference type="VEuPathDB" id="FungiDB:H257_16946"/>
<dbReference type="AlphaFoldDB" id="W4FIJ3"/>
<evidence type="ECO:0000256" key="1">
    <source>
        <dbReference type="SAM" id="SignalP"/>
    </source>
</evidence>
<evidence type="ECO:0000313" key="2">
    <source>
        <dbReference type="EMBL" id="ETV66641.1"/>
    </source>
</evidence>
<sequence>MANILAFLTVFAAMASATVNQIDDHQPQHRLIFTTLNELGGCASRRIQQSSVCADLHSM</sequence>
<feature type="signal peptide" evidence="1">
    <location>
        <begin position="1"/>
        <end position="17"/>
    </location>
</feature>
<dbReference type="GeneID" id="20818942"/>
<reference evidence="2" key="1">
    <citation type="submission" date="2013-12" db="EMBL/GenBank/DDBJ databases">
        <title>The Genome Sequence of Aphanomyces astaci APO3.</title>
        <authorList>
            <consortium name="The Broad Institute Genomics Platform"/>
            <person name="Russ C."/>
            <person name="Tyler B."/>
            <person name="van West P."/>
            <person name="Dieguez-Uribeondo J."/>
            <person name="Young S.K."/>
            <person name="Zeng Q."/>
            <person name="Gargeya S."/>
            <person name="Fitzgerald M."/>
            <person name="Abouelleil A."/>
            <person name="Alvarado L."/>
            <person name="Chapman S.B."/>
            <person name="Gainer-Dewar J."/>
            <person name="Goldberg J."/>
            <person name="Griggs A."/>
            <person name="Gujja S."/>
            <person name="Hansen M."/>
            <person name="Howarth C."/>
            <person name="Imamovic A."/>
            <person name="Ireland A."/>
            <person name="Larimer J."/>
            <person name="McCowan C."/>
            <person name="Murphy C."/>
            <person name="Pearson M."/>
            <person name="Poon T.W."/>
            <person name="Priest M."/>
            <person name="Roberts A."/>
            <person name="Saif S."/>
            <person name="Shea T."/>
            <person name="Sykes S."/>
            <person name="Wortman J."/>
            <person name="Nusbaum C."/>
            <person name="Birren B."/>
        </authorList>
    </citation>
    <scope>NUCLEOTIDE SEQUENCE [LARGE SCALE GENOMIC DNA]</scope>
    <source>
        <strain evidence="2">APO3</strain>
    </source>
</reference>
<gene>
    <name evidence="2" type="ORF">H257_16946</name>
</gene>